<dbReference type="InterPro" id="IPR000212">
    <property type="entry name" value="DNA_helicase_UvrD/REP"/>
</dbReference>
<reference evidence="7 8" key="1">
    <citation type="submission" date="2020-08" db="EMBL/GenBank/DDBJ databases">
        <title>Genome sequence of Tessaracoccus defluvii JCM 17540T.</title>
        <authorList>
            <person name="Hyun D.-W."/>
            <person name="Bae J.-W."/>
        </authorList>
    </citation>
    <scope>NUCLEOTIDE SEQUENCE [LARGE SCALE GENOMIC DNA]</scope>
    <source>
        <strain evidence="7 8">JCM 17540</strain>
    </source>
</reference>
<accession>A0A7H0H421</accession>
<feature type="binding site" evidence="5">
    <location>
        <begin position="207"/>
        <end position="214"/>
    </location>
    <ligand>
        <name>ATP</name>
        <dbReference type="ChEBI" id="CHEBI:30616"/>
    </ligand>
</feature>
<dbReference type="NCBIfam" id="NF041254">
    <property type="entry name" value="motor_HelR"/>
    <property type="match status" value="1"/>
</dbReference>
<keyword evidence="2 5" id="KW-0378">Hydrolase</keyword>
<dbReference type="GO" id="GO:0005524">
    <property type="term" value="F:ATP binding"/>
    <property type="evidence" value="ECO:0007669"/>
    <property type="project" value="UniProtKB-UniRule"/>
</dbReference>
<evidence type="ECO:0000313" key="7">
    <source>
        <dbReference type="EMBL" id="QNP55287.1"/>
    </source>
</evidence>
<dbReference type="InterPro" id="IPR027351">
    <property type="entry name" value="(+)RNA_virus_helicase_core_dom"/>
</dbReference>
<evidence type="ECO:0000313" key="8">
    <source>
        <dbReference type="Proteomes" id="UP000516117"/>
    </source>
</evidence>
<gene>
    <name evidence="7" type="ORF">H9L22_13760</name>
</gene>
<dbReference type="GO" id="GO:0000725">
    <property type="term" value="P:recombinational repair"/>
    <property type="evidence" value="ECO:0007669"/>
    <property type="project" value="TreeGrafter"/>
</dbReference>
<evidence type="ECO:0000256" key="4">
    <source>
        <dbReference type="ARBA" id="ARBA00022840"/>
    </source>
</evidence>
<feature type="domain" description="UvrD-like helicase ATP-binding" evidence="6">
    <location>
        <begin position="186"/>
        <end position="585"/>
    </location>
</feature>
<evidence type="ECO:0000256" key="2">
    <source>
        <dbReference type="ARBA" id="ARBA00022801"/>
    </source>
</evidence>
<dbReference type="PANTHER" id="PTHR11070">
    <property type="entry name" value="UVRD / RECB / PCRA DNA HELICASE FAMILY MEMBER"/>
    <property type="match status" value="1"/>
</dbReference>
<dbReference type="Gene3D" id="3.40.50.300">
    <property type="entry name" value="P-loop containing nucleotide triphosphate hydrolases"/>
    <property type="match status" value="3"/>
</dbReference>
<organism evidence="7 8">
    <name type="scientific">Tessaracoccus defluvii</name>
    <dbReference type="NCBI Taxonomy" id="1285901"/>
    <lineage>
        <taxon>Bacteria</taxon>
        <taxon>Bacillati</taxon>
        <taxon>Actinomycetota</taxon>
        <taxon>Actinomycetes</taxon>
        <taxon>Propionibacteriales</taxon>
        <taxon>Propionibacteriaceae</taxon>
        <taxon>Tessaracoccus</taxon>
    </lineage>
</organism>
<evidence type="ECO:0000259" key="6">
    <source>
        <dbReference type="PROSITE" id="PS51198"/>
    </source>
</evidence>
<dbReference type="PROSITE" id="PS51198">
    <property type="entry name" value="UVRD_HELICASE_ATP_BIND"/>
    <property type="match status" value="1"/>
</dbReference>
<evidence type="ECO:0000256" key="5">
    <source>
        <dbReference type="PROSITE-ProRule" id="PRU00560"/>
    </source>
</evidence>
<keyword evidence="3 5" id="KW-0347">Helicase</keyword>
<dbReference type="GO" id="GO:0003677">
    <property type="term" value="F:DNA binding"/>
    <property type="evidence" value="ECO:0007669"/>
    <property type="project" value="InterPro"/>
</dbReference>
<evidence type="ECO:0000256" key="3">
    <source>
        <dbReference type="ARBA" id="ARBA00022806"/>
    </source>
</evidence>
<evidence type="ECO:0000256" key="1">
    <source>
        <dbReference type="ARBA" id="ARBA00022741"/>
    </source>
</evidence>
<dbReference type="PANTHER" id="PTHR11070:SF45">
    <property type="entry name" value="DNA 3'-5' HELICASE"/>
    <property type="match status" value="1"/>
</dbReference>
<proteinExistence type="predicted"/>
<protein>
    <submittedName>
        <fullName evidence="7">AAA family ATPase</fullName>
    </submittedName>
</protein>
<dbReference type="RefSeq" id="WP_187720423.1">
    <property type="nucleotide sequence ID" value="NZ_BAABBL010000014.1"/>
</dbReference>
<keyword evidence="1 5" id="KW-0547">Nucleotide-binding</keyword>
<dbReference type="GO" id="GO:0005829">
    <property type="term" value="C:cytosol"/>
    <property type="evidence" value="ECO:0007669"/>
    <property type="project" value="TreeGrafter"/>
</dbReference>
<dbReference type="GO" id="GO:0043138">
    <property type="term" value="F:3'-5' DNA helicase activity"/>
    <property type="evidence" value="ECO:0007669"/>
    <property type="project" value="TreeGrafter"/>
</dbReference>
<name>A0A7H0H421_9ACTN</name>
<keyword evidence="8" id="KW-1185">Reference proteome</keyword>
<dbReference type="KEGG" id="tdf:H9L22_13760"/>
<dbReference type="SUPFAM" id="SSF52540">
    <property type="entry name" value="P-loop containing nucleoside triphosphate hydrolases"/>
    <property type="match status" value="1"/>
</dbReference>
<dbReference type="InterPro" id="IPR014016">
    <property type="entry name" value="UvrD-like_ATP-bd"/>
</dbReference>
<dbReference type="InterPro" id="IPR027417">
    <property type="entry name" value="P-loop_NTPase"/>
</dbReference>
<dbReference type="EMBL" id="CP060789">
    <property type="protein sequence ID" value="QNP55287.1"/>
    <property type="molecule type" value="Genomic_DNA"/>
</dbReference>
<dbReference type="Pfam" id="PF01443">
    <property type="entry name" value="Viral_helicase1"/>
    <property type="match status" value="1"/>
</dbReference>
<sequence length="710" mass="76561">MSVFSLRTTSPKAAPALVSADDAHLGRVAERLAVRRHELTTQLDELRRSAAGLGQYAVERDIQIRRVAAQLRLLERYGVDLCLGRMVGVDGAVTYVGRSGLLDADGAQLLVDWRTEAAAPFFAATLAEPQGLASRRRYRWADGRVVDYWDEAFADDVPGAALDDQSAFIAGLGASRSPRMRDVLATIAADQDAVIRAHARGPLVVDGGPGTGKTVVALHRAAFLMYADARVAQGSGGVLFVGPGRQYLDYADDVLPSLGEDRVAMCTLRDLVVEGASAVEEPNPGVARLKARLDQEPIVDAAVRFYEEPPVEDTELDTPWGALTLTVEDWTEALASHEPGAPHNDARDQVWDALLEAACDQVDPEEVDRDALRAWLEGAEELRDVFGETWPVLDPAELVSDLWSVPAFLRLAAPGLTPDERAALRRDEGAMWTTADLPLLDAARRRIGDPAGPARRRRERAALAVEAEERERVAADLIASDSTEMQVMKMLRGDDLAGALLEPLDRPDVDPLAGPFAHVIVDEAQELTDAQWRMLLARCPSRSLTVVGDRAQAREGFPESWAERLSRVGLGDARVARLTVNYRTPAEVMAVAEAEIRTALPDANVPTSIRETGGRVLRGEPADLPGLLDGWLAAHAEGIACVIGADGVTPRERVSVLTPVTAKGLEFDLVVLVRPGQFGGGITGAVDRYVAMTRATGTLALLGAWPLPVR</sequence>
<dbReference type="GO" id="GO:0016787">
    <property type="term" value="F:hydrolase activity"/>
    <property type="evidence" value="ECO:0007669"/>
    <property type="project" value="UniProtKB-UniRule"/>
</dbReference>
<dbReference type="AlphaFoldDB" id="A0A7H0H421"/>
<dbReference type="Proteomes" id="UP000516117">
    <property type="component" value="Chromosome"/>
</dbReference>
<keyword evidence="4 5" id="KW-0067">ATP-binding</keyword>